<name>A0A9Q1E970_SYNKA</name>
<accession>A0A9Q1E970</accession>
<comment type="caution">
    <text evidence="1">The sequence shown here is derived from an EMBL/GenBank/DDBJ whole genome shotgun (WGS) entry which is preliminary data.</text>
</comment>
<protein>
    <submittedName>
        <fullName evidence="1">Uncharacterized protein</fullName>
    </submittedName>
</protein>
<proteinExistence type="predicted"/>
<dbReference type="Proteomes" id="UP001152622">
    <property type="component" value="Chromosome 21"/>
</dbReference>
<keyword evidence="2" id="KW-1185">Reference proteome</keyword>
<dbReference type="EMBL" id="JAINUF010000021">
    <property type="protein sequence ID" value="KAJ8334506.1"/>
    <property type="molecule type" value="Genomic_DNA"/>
</dbReference>
<organism evidence="1 2">
    <name type="scientific">Synaphobranchus kaupii</name>
    <name type="common">Kaup's arrowtooth eel</name>
    <dbReference type="NCBI Taxonomy" id="118154"/>
    <lineage>
        <taxon>Eukaryota</taxon>
        <taxon>Metazoa</taxon>
        <taxon>Chordata</taxon>
        <taxon>Craniata</taxon>
        <taxon>Vertebrata</taxon>
        <taxon>Euteleostomi</taxon>
        <taxon>Actinopterygii</taxon>
        <taxon>Neopterygii</taxon>
        <taxon>Teleostei</taxon>
        <taxon>Anguilliformes</taxon>
        <taxon>Synaphobranchidae</taxon>
        <taxon>Synaphobranchus</taxon>
    </lineage>
</organism>
<evidence type="ECO:0000313" key="2">
    <source>
        <dbReference type="Proteomes" id="UP001152622"/>
    </source>
</evidence>
<gene>
    <name evidence="1" type="ORF">SKAU_G00401450</name>
</gene>
<evidence type="ECO:0000313" key="1">
    <source>
        <dbReference type="EMBL" id="KAJ8334506.1"/>
    </source>
</evidence>
<reference evidence="1" key="1">
    <citation type="journal article" date="2023" name="Science">
        <title>Genome structures resolve the early diversification of teleost fishes.</title>
        <authorList>
            <person name="Parey E."/>
            <person name="Louis A."/>
            <person name="Montfort J."/>
            <person name="Bouchez O."/>
            <person name="Roques C."/>
            <person name="Iampietro C."/>
            <person name="Lluch J."/>
            <person name="Castinel A."/>
            <person name="Donnadieu C."/>
            <person name="Desvignes T."/>
            <person name="Floi Bucao C."/>
            <person name="Jouanno E."/>
            <person name="Wen M."/>
            <person name="Mejri S."/>
            <person name="Dirks R."/>
            <person name="Jansen H."/>
            <person name="Henkel C."/>
            <person name="Chen W.J."/>
            <person name="Zahm M."/>
            <person name="Cabau C."/>
            <person name="Klopp C."/>
            <person name="Thompson A.W."/>
            <person name="Robinson-Rechavi M."/>
            <person name="Braasch I."/>
            <person name="Lecointre G."/>
            <person name="Bobe J."/>
            <person name="Postlethwait J.H."/>
            <person name="Berthelot C."/>
            <person name="Roest Crollius H."/>
            <person name="Guiguen Y."/>
        </authorList>
    </citation>
    <scope>NUCLEOTIDE SEQUENCE</scope>
    <source>
        <strain evidence="1">WJC10195</strain>
    </source>
</reference>
<sequence length="61" mass="6198">MAVGELESVEANGEKTALTRNCQAASAVNCSVGVTEPGDPEIFCGAFTGGERSPPPPPPRP</sequence>
<dbReference type="AlphaFoldDB" id="A0A9Q1E970"/>